<dbReference type="SUPFAM" id="SSF48403">
    <property type="entry name" value="Ankyrin repeat"/>
    <property type="match status" value="1"/>
</dbReference>
<dbReference type="EMBL" id="JAFNEN010000218">
    <property type="protein sequence ID" value="KAG8189295.1"/>
    <property type="molecule type" value="Genomic_DNA"/>
</dbReference>
<evidence type="ECO:0000256" key="6">
    <source>
        <dbReference type="ARBA" id="ARBA00022656"/>
    </source>
</evidence>
<dbReference type="SMART" id="SM00248">
    <property type="entry name" value="ANK"/>
    <property type="match status" value="4"/>
</dbReference>
<dbReference type="PANTHER" id="PTHR24201:SF17">
    <property type="entry name" value="ANKYRIN REPEAT DOMAIN-CONTAINING PROTEIN 10-LIKE ISOFORM X1"/>
    <property type="match status" value="1"/>
</dbReference>
<keyword evidence="11" id="KW-0472">Membrane</keyword>
<keyword evidence="7" id="KW-0528">Neurotoxin</keyword>
<feature type="repeat" description="ANK" evidence="12">
    <location>
        <begin position="78"/>
        <end position="110"/>
    </location>
</feature>
<evidence type="ECO:0000256" key="5">
    <source>
        <dbReference type="ARBA" id="ARBA00022537"/>
    </source>
</evidence>
<evidence type="ECO:0000313" key="14">
    <source>
        <dbReference type="Proteomes" id="UP000827092"/>
    </source>
</evidence>
<dbReference type="GO" id="GO:0006887">
    <property type="term" value="P:exocytosis"/>
    <property type="evidence" value="ECO:0007669"/>
    <property type="project" value="UniProtKB-KW"/>
</dbReference>
<organism evidence="13 14">
    <name type="scientific">Oedothorax gibbosus</name>
    <dbReference type="NCBI Taxonomy" id="931172"/>
    <lineage>
        <taxon>Eukaryota</taxon>
        <taxon>Metazoa</taxon>
        <taxon>Ecdysozoa</taxon>
        <taxon>Arthropoda</taxon>
        <taxon>Chelicerata</taxon>
        <taxon>Arachnida</taxon>
        <taxon>Araneae</taxon>
        <taxon>Araneomorphae</taxon>
        <taxon>Entelegynae</taxon>
        <taxon>Araneoidea</taxon>
        <taxon>Linyphiidae</taxon>
        <taxon>Erigoninae</taxon>
        <taxon>Oedothorax</taxon>
    </lineage>
</organism>
<name>A0AAV6UY39_9ARAC</name>
<evidence type="ECO:0000256" key="11">
    <source>
        <dbReference type="ARBA" id="ARBA00023298"/>
    </source>
</evidence>
<gene>
    <name evidence="13" type="ORF">JTE90_019055</name>
</gene>
<dbReference type="PROSITE" id="PS50297">
    <property type="entry name" value="ANK_REP_REGION"/>
    <property type="match status" value="1"/>
</dbReference>
<keyword evidence="3" id="KW-0268">Exocytosis</keyword>
<dbReference type="AlphaFoldDB" id="A0AAV6UY39"/>
<dbReference type="Pfam" id="PF00023">
    <property type="entry name" value="Ank"/>
    <property type="match status" value="1"/>
</dbReference>
<evidence type="ECO:0000256" key="9">
    <source>
        <dbReference type="ARBA" id="ARBA00023028"/>
    </source>
</evidence>
<feature type="repeat" description="ANK" evidence="12">
    <location>
        <begin position="111"/>
        <end position="143"/>
    </location>
</feature>
<dbReference type="Gene3D" id="1.25.40.20">
    <property type="entry name" value="Ankyrin repeat-containing domain"/>
    <property type="match status" value="1"/>
</dbReference>
<evidence type="ECO:0000313" key="13">
    <source>
        <dbReference type="EMBL" id="KAG8189295.1"/>
    </source>
</evidence>
<dbReference type="Pfam" id="PF12796">
    <property type="entry name" value="Ank_2"/>
    <property type="match status" value="1"/>
</dbReference>
<keyword evidence="14" id="KW-1185">Reference proteome</keyword>
<keyword evidence="5" id="KW-1052">Target cell membrane</keyword>
<evidence type="ECO:0000256" key="4">
    <source>
        <dbReference type="ARBA" id="ARBA00022525"/>
    </source>
</evidence>
<evidence type="ECO:0000256" key="12">
    <source>
        <dbReference type="PROSITE-ProRule" id="PRU00023"/>
    </source>
</evidence>
<evidence type="ECO:0000256" key="8">
    <source>
        <dbReference type="ARBA" id="ARBA00022737"/>
    </source>
</evidence>
<dbReference type="PROSITE" id="PS50088">
    <property type="entry name" value="ANK_REPEAT"/>
    <property type="match status" value="2"/>
</dbReference>
<evidence type="ECO:0000256" key="7">
    <source>
        <dbReference type="ARBA" id="ARBA00022699"/>
    </source>
</evidence>
<proteinExistence type="predicted"/>
<dbReference type="Proteomes" id="UP000827092">
    <property type="component" value="Unassembled WGS sequence"/>
</dbReference>
<accession>A0AAV6UY39</accession>
<keyword evidence="4" id="KW-0964">Secreted</keyword>
<dbReference type="PANTHER" id="PTHR24201">
    <property type="entry name" value="ANK_REP_REGION DOMAIN-CONTAINING PROTEIN"/>
    <property type="match status" value="1"/>
</dbReference>
<keyword evidence="9" id="KW-0638">Presynaptic neurotoxin</keyword>
<keyword evidence="6" id="KW-0800">Toxin</keyword>
<comment type="caution">
    <text evidence="13">The sequence shown here is derived from an EMBL/GenBank/DDBJ whole genome shotgun (WGS) entry which is preliminary data.</text>
</comment>
<evidence type="ECO:0008006" key="15">
    <source>
        <dbReference type="Google" id="ProtNLM"/>
    </source>
</evidence>
<dbReference type="GO" id="GO:0090729">
    <property type="term" value="F:toxin activity"/>
    <property type="evidence" value="ECO:0007669"/>
    <property type="project" value="UniProtKB-KW"/>
</dbReference>
<dbReference type="InterPro" id="IPR036770">
    <property type="entry name" value="Ankyrin_rpt-contain_sf"/>
</dbReference>
<reference evidence="13 14" key="1">
    <citation type="journal article" date="2022" name="Nat. Ecol. Evol.">
        <title>A masculinizing supergene underlies an exaggerated male reproductive morph in a spider.</title>
        <authorList>
            <person name="Hendrickx F."/>
            <person name="De Corte Z."/>
            <person name="Sonet G."/>
            <person name="Van Belleghem S.M."/>
            <person name="Kostlbacher S."/>
            <person name="Vangestel C."/>
        </authorList>
    </citation>
    <scope>NUCLEOTIDE SEQUENCE [LARGE SCALE GENOMIC DNA]</scope>
    <source>
        <strain evidence="13">W744_W776</strain>
    </source>
</reference>
<comment type="subcellular location">
    <subcellularLocation>
        <location evidence="2">Secreted</location>
    </subcellularLocation>
    <subcellularLocation>
        <location evidence="1">Target cell membrane</location>
    </subcellularLocation>
</comment>
<dbReference type="InterPro" id="IPR002110">
    <property type="entry name" value="Ankyrin_rpt"/>
</dbReference>
<dbReference type="GO" id="GO:0044231">
    <property type="term" value="C:host cell presynaptic membrane"/>
    <property type="evidence" value="ECO:0007669"/>
    <property type="project" value="UniProtKB-KW"/>
</dbReference>
<evidence type="ECO:0000256" key="10">
    <source>
        <dbReference type="ARBA" id="ARBA00023043"/>
    </source>
</evidence>
<evidence type="ECO:0000256" key="3">
    <source>
        <dbReference type="ARBA" id="ARBA00022483"/>
    </source>
</evidence>
<dbReference type="InterPro" id="IPR050776">
    <property type="entry name" value="Ank_Repeat/CDKN_Inhibitor"/>
</dbReference>
<dbReference type="GO" id="GO:0044218">
    <property type="term" value="C:other organism cell membrane"/>
    <property type="evidence" value="ECO:0007669"/>
    <property type="project" value="UniProtKB-KW"/>
</dbReference>
<dbReference type="GO" id="GO:0005576">
    <property type="term" value="C:extracellular region"/>
    <property type="evidence" value="ECO:0007669"/>
    <property type="project" value="UniProtKB-SubCell"/>
</dbReference>
<protein>
    <recommendedName>
        <fullName evidence="15">Ankyrin repeat domain-containing protein 10</fullName>
    </recommendedName>
</protein>
<sequence>MSIFPNDQLLSPVYSLCRFGDVHGLEELLMSKPELTSIEDPIHKWNPLHCAAYFGQVPCMQRIITRNPGSVHAQAAGSFLTPLHCAATAGKFDAICCLLGAGADANVKDSEGEIALHKAARSGNVMSINVLLHVTKNVCSQNNSGQTASAVAQFTGYQQIAMHLRNAEKRGSGERVFGRGRKRTMDAVCDDDISKRFRPEDGKADYEELSRLMHSSVVEHTNMYDLDMGYTNTLLECMLSEYHGC</sequence>
<keyword evidence="8" id="KW-0677">Repeat</keyword>
<keyword evidence="11" id="KW-1053">Target membrane</keyword>
<evidence type="ECO:0000256" key="1">
    <source>
        <dbReference type="ARBA" id="ARBA00004175"/>
    </source>
</evidence>
<evidence type="ECO:0000256" key="2">
    <source>
        <dbReference type="ARBA" id="ARBA00004613"/>
    </source>
</evidence>
<keyword evidence="10 12" id="KW-0040">ANK repeat</keyword>